<dbReference type="AlphaFoldDB" id="M5U4T5"/>
<dbReference type="Gene3D" id="3.40.50.2000">
    <property type="entry name" value="Glycogen Phosphorylase B"/>
    <property type="match status" value="2"/>
</dbReference>
<dbReference type="SUPFAM" id="SSF53756">
    <property type="entry name" value="UDP-Glycosyltransferase/glycogen phosphorylase"/>
    <property type="match status" value="1"/>
</dbReference>
<evidence type="ECO:0000256" key="1">
    <source>
        <dbReference type="SAM" id="MobiDB-lite"/>
    </source>
</evidence>
<proteinExistence type="predicted"/>
<keyword evidence="5" id="KW-1185">Reference proteome</keyword>
<dbReference type="CDD" id="cd03801">
    <property type="entry name" value="GT4_PimA-like"/>
    <property type="match status" value="1"/>
</dbReference>
<evidence type="ECO:0000313" key="5">
    <source>
        <dbReference type="Proteomes" id="UP000011885"/>
    </source>
</evidence>
<comment type="caution">
    <text evidence="4">The sequence shown here is derived from an EMBL/GenBank/DDBJ whole genome shotgun (WGS) entry which is preliminary data.</text>
</comment>
<dbReference type="InterPro" id="IPR028098">
    <property type="entry name" value="Glyco_trans_4-like_N"/>
</dbReference>
<dbReference type="EMBL" id="ANOH01000144">
    <property type="protein sequence ID" value="EMI56472.1"/>
    <property type="molecule type" value="Genomic_DNA"/>
</dbReference>
<keyword evidence="4" id="KW-0808">Transferase</keyword>
<name>M5U4T5_9BACT</name>
<dbReference type="Pfam" id="PF00534">
    <property type="entry name" value="Glycos_transf_1"/>
    <property type="match status" value="1"/>
</dbReference>
<dbReference type="InterPro" id="IPR050194">
    <property type="entry name" value="Glycosyltransferase_grp1"/>
</dbReference>
<reference evidence="4 5" key="1">
    <citation type="journal article" date="2013" name="Mar. Genomics">
        <title>Expression of sulfatases in Rhodopirellula baltica and the diversity of sulfatases in the genus Rhodopirellula.</title>
        <authorList>
            <person name="Wegner C.E."/>
            <person name="Richter-Heitmann T."/>
            <person name="Klindworth A."/>
            <person name="Klockow C."/>
            <person name="Richter M."/>
            <person name="Achstetter T."/>
            <person name="Glockner F.O."/>
            <person name="Harder J."/>
        </authorList>
    </citation>
    <scope>NUCLEOTIDE SEQUENCE [LARGE SCALE GENOMIC DNA]</scope>
    <source>
        <strain evidence="4 5">SM41</strain>
    </source>
</reference>
<feature type="domain" description="Glycosyl transferase family 1" evidence="2">
    <location>
        <begin position="254"/>
        <end position="416"/>
    </location>
</feature>
<dbReference type="Pfam" id="PF13579">
    <property type="entry name" value="Glyco_trans_4_4"/>
    <property type="match status" value="1"/>
</dbReference>
<feature type="domain" description="Glycosyltransferase subfamily 4-like N-terminal" evidence="3">
    <location>
        <begin position="68"/>
        <end position="214"/>
    </location>
</feature>
<evidence type="ECO:0000259" key="2">
    <source>
        <dbReference type="Pfam" id="PF00534"/>
    </source>
</evidence>
<dbReference type="Proteomes" id="UP000011885">
    <property type="component" value="Unassembled WGS sequence"/>
</dbReference>
<dbReference type="GO" id="GO:0016757">
    <property type="term" value="F:glycosyltransferase activity"/>
    <property type="evidence" value="ECO:0007669"/>
    <property type="project" value="InterPro"/>
</dbReference>
<evidence type="ECO:0000313" key="4">
    <source>
        <dbReference type="EMBL" id="EMI56472.1"/>
    </source>
</evidence>
<feature type="compositionally biased region" description="Polar residues" evidence="1">
    <location>
        <begin position="9"/>
        <end position="21"/>
    </location>
</feature>
<dbReference type="PATRIC" id="fig|1263870.3.peg.2201"/>
<dbReference type="InterPro" id="IPR001296">
    <property type="entry name" value="Glyco_trans_1"/>
</dbReference>
<protein>
    <submittedName>
        <fullName evidence="4">Glycosyl transferase, group 1 family protein</fullName>
    </submittedName>
</protein>
<accession>M5U4T5</accession>
<organism evidence="4 5">
    <name type="scientific">Rhodopirellula sallentina SM41</name>
    <dbReference type="NCBI Taxonomy" id="1263870"/>
    <lineage>
        <taxon>Bacteria</taxon>
        <taxon>Pseudomonadati</taxon>
        <taxon>Planctomycetota</taxon>
        <taxon>Planctomycetia</taxon>
        <taxon>Pirellulales</taxon>
        <taxon>Pirellulaceae</taxon>
        <taxon>Rhodopirellula</taxon>
    </lineage>
</organism>
<dbReference type="PANTHER" id="PTHR45947">
    <property type="entry name" value="SULFOQUINOVOSYL TRANSFERASE SQD2"/>
    <property type="match status" value="1"/>
</dbReference>
<evidence type="ECO:0000259" key="3">
    <source>
        <dbReference type="Pfam" id="PF13579"/>
    </source>
</evidence>
<gene>
    <name evidence="4" type="ORF">RSSM_02063</name>
</gene>
<feature type="region of interest" description="Disordered" evidence="1">
    <location>
        <begin position="1"/>
        <end position="35"/>
    </location>
</feature>
<sequence>MTDLHRTQHGNSPHSGPTFTASAGRAPNPLDDTMQPKPRVLFVDQTGQLGGAELCLYDLVARRNGDDRVVLFQDGPFRELLVEGGVATEVLPISSRAATLRKDSGVAQKLSAVRGMASLIQRVASRAREYDAIYANTPKAFIVSAIAGKIARRPTIYHLHDILSTDHFSGSNLRLLTTFANRLSKHVIANSEATAAAFADAGGDSRKVTIVHNGFDITQFEVGDSQARDTRGKLVASLNKENEINETEYNKNSSLPITGNTPLVAVFGRLSPWKGQHIAIEAIAKTPTAHLLLVGDAMFGESEYVEQLHIAAERPETKGRVHFLGFRDEIATLMRAVDIVVHCSTAPEPFGRVVVEGLLSKTPVIAANAGGAAEIVLHEQTGLLTTPGDSEALARSITRLLSDPELARSFADAGYQDAAKRFRIEDRLRETDLIIENTARRLSVA</sequence>
<dbReference type="PANTHER" id="PTHR45947:SF3">
    <property type="entry name" value="SULFOQUINOVOSYL TRANSFERASE SQD2"/>
    <property type="match status" value="1"/>
</dbReference>